<dbReference type="Gramene" id="OMO89273">
    <property type="protein sequence ID" value="OMO89273"/>
    <property type="gene ID" value="CCACVL1_07946"/>
</dbReference>
<keyword evidence="2" id="KW-1185">Reference proteome</keyword>
<dbReference type="OrthoDB" id="10325391at2759"/>
<proteinExistence type="predicted"/>
<evidence type="ECO:0000313" key="2">
    <source>
        <dbReference type="Proteomes" id="UP000188268"/>
    </source>
</evidence>
<name>A0A1R3J360_COCAP</name>
<comment type="caution">
    <text evidence="1">The sequence shown here is derived from an EMBL/GenBank/DDBJ whole genome shotgun (WGS) entry which is preliminary data.</text>
</comment>
<protein>
    <submittedName>
        <fullName evidence="1">Uncharacterized protein</fullName>
    </submittedName>
</protein>
<evidence type="ECO:0000313" key="1">
    <source>
        <dbReference type="EMBL" id="OMO89273.1"/>
    </source>
</evidence>
<dbReference type="EMBL" id="AWWV01008775">
    <property type="protein sequence ID" value="OMO89273.1"/>
    <property type="molecule type" value="Genomic_DNA"/>
</dbReference>
<accession>A0A1R3J360</accession>
<organism evidence="1 2">
    <name type="scientific">Corchorus capsularis</name>
    <name type="common">Jute</name>
    <dbReference type="NCBI Taxonomy" id="210143"/>
    <lineage>
        <taxon>Eukaryota</taxon>
        <taxon>Viridiplantae</taxon>
        <taxon>Streptophyta</taxon>
        <taxon>Embryophyta</taxon>
        <taxon>Tracheophyta</taxon>
        <taxon>Spermatophyta</taxon>
        <taxon>Magnoliopsida</taxon>
        <taxon>eudicotyledons</taxon>
        <taxon>Gunneridae</taxon>
        <taxon>Pentapetalae</taxon>
        <taxon>rosids</taxon>
        <taxon>malvids</taxon>
        <taxon>Malvales</taxon>
        <taxon>Malvaceae</taxon>
        <taxon>Grewioideae</taxon>
        <taxon>Apeibeae</taxon>
        <taxon>Corchorus</taxon>
    </lineage>
</organism>
<dbReference type="AlphaFoldDB" id="A0A1R3J360"/>
<reference evidence="1 2" key="1">
    <citation type="submission" date="2013-09" db="EMBL/GenBank/DDBJ databases">
        <title>Corchorus capsularis genome sequencing.</title>
        <authorList>
            <person name="Alam M."/>
            <person name="Haque M.S."/>
            <person name="Islam M.S."/>
            <person name="Emdad E.M."/>
            <person name="Islam M.M."/>
            <person name="Ahmed B."/>
            <person name="Halim A."/>
            <person name="Hossen Q.M.M."/>
            <person name="Hossain M.Z."/>
            <person name="Ahmed R."/>
            <person name="Khan M.M."/>
            <person name="Islam R."/>
            <person name="Rashid M.M."/>
            <person name="Khan S.A."/>
            <person name="Rahman M.S."/>
            <person name="Alam M."/>
        </authorList>
    </citation>
    <scope>NUCLEOTIDE SEQUENCE [LARGE SCALE GENOMIC DNA]</scope>
    <source>
        <strain evidence="2">cv. CVL-1</strain>
        <tissue evidence="1">Whole seedling</tissue>
    </source>
</reference>
<gene>
    <name evidence="1" type="ORF">CCACVL1_07946</name>
</gene>
<sequence>MSHFATIFAFKMWSQILQRSTRRKQSPIHRFMGTKYWDAVCDDVNYRRKNCNE</sequence>
<dbReference type="Proteomes" id="UP000188268">
    <property type="component" value="Unassembled WGS sequence"/>
</dbReference>